<dbReference type="InterPro" id="IPR023214">
    <property type="entry name" value="HAD_sf"/>
</dbReference>
<proteinExistence type="predicted"/>
<dbReference type="InterPro" id="IPR041492">
    <property type="entry name" value="HAD_2"/>
</dbReference>
<dbReference type="SFLD" id="SFLDS00003">
    <property type="entry name" value="Haloacid_Dehalogenase"/>
    <property type="match status" value="1"/>
</dbReference>
<protein>
    <submittedName>
        <fullName evidence="1">Hydrolase</fullName>
    </submittedName>
</protein>
<dbReference type="Proteomes" id="UP001320148">
    <property type="component" value="Chromosome"/>
</dbReference>
<dbReference type="GO" id="GO:0016787">
    <property type="term" value="F:hydrolase activity"/>
    <property type="evidence" value="ECO:0007669"/>
    <property type="project" value="UniProtKB-KW"/>
</dbReference>
<evidence type="ECO:0000313" key="2">
    <source>
        <dbReference type="Proteomes" id="UP001320148"/>
    </source>
</evidence>
<dbReference type="PANTHER" id="PTHR43434">
    <property type="entry name" value="PHOSPHOGLYCOLATE PHOSPHATASE"/>
    <property type="match status" value="1"/>
</dbReference>
<organism evidence="1 2">
    <name type="scientific">Desulfoluna limicola</name>
    <dbReference type="NCBI Taxonomy" id="2810562"/>
    <lineage>
        <taxon>Bacteria</taxon>
        <taxon>Pseudomonadati</taxon>
        <taxon>Thermodesulfobacteriota</taxon>
        <taxon>Desulfobacteria</taxon>
        <taxon>Desulfobacterales</taxon>
        <taxon>Desulfolunaceae</taxon>
        <taxon>Desulfoluna</taxon>
    </lineage>
</organism>
<dbReference type="RefSeq" id="WP_236892246.1">
    <property type="nucleotide sequence ID" value="NZ_AP024488.1"/>
</dbReference>
<dbReference type="PANTHER" id="PTHR43434:SF20">
    <property type="entry name" value="5'-NUCLEOTIDASE"/>
    <property type="match status" value="1"/>
</dbReference>
<keyword evidence="1" id="KW-0378">Hydrolase</keyword>
<dbReference type="SUPFAM" id="SSF56784">
    <property type="entry name" value="HAD-like"/>
    <property type="match status" value="1"/>
</dbReference>
<sequence length="216" mass="23520">MSTNVNGRCVVAFDLDGTVCDSSEGIINSINYALERLGQPTRPAEELITCVGPKLVDSFARLLPESIPPEAGARLYSERYSVKGFRENRLYPGICDVLETLWSMNIPMFTATAKSTRGTLRTLNHFGITHYFREARGCDSGVEKHDLLCNAKAKCPGARVIMVGDRSFDMIAAKSAGCLAVGALWGYGSEIELREAGADVLVGQPSLIMKHLEPMC</sequence>
<dbReference type="InterPro" id="IPR023198">
    <property type="entry name" value="PGP-like_dom2"/>
</dbReference>
<dbReference type="Gene3D" id="1.10.150.240">
    <property type="entry name" value="Putative phosphatase, domain 2"/>
    <property type="match status" value="1"/>
</dbReference>
<name>A0ABN6F348_9BACT</name>
<keyword evidence="2" id="KW-1185">Reference proteome</keyword>
<evidence type="ECO:0000313" key="1">
    <source>
        <dbReference type="EMBL" id="BCS95897.1"/>
    </source>
</evidence>
<dbReference type="InterPro" id="IPR050155">
    <property type="entry name" value="HAD-like_hydrolase_sf"/>
</dbReference>
<dbReference type="Pfam" id="PF13419">
    <property type="entry name" value="HAD_2"/>
    <property type="match status" value="1"/>
</dbReference>
<accession>A0ABN6F348</accession>
<dbReference type="SFLD" id="SFLDG01129">
    <property type="entry name" value="C1.5:_HAD__Beta-PGM__Phosphata"/>
    <property type="match status" value="1"/>
</dbReference>
<dbReference type="InterPro" id="IPR036412">
    <property type="entry name" value="HAD-like_sf"/>
</dbReference>
<dbReference type="Gene3D" id="3.40.50.1000">
    <property type="entry name" value="HAD superfamily/HAD-like"/>
    <property type="match status" value="1"/>
</dbReference>
<dbReference type="EMBL" id="AP024488">
    <property type="protein sequence ID" value="BCS95897.1"/>
    <property type="molecule type" value="Genomic_DNA"/>
</dbReference>
<reference evidence="1 2" key="1">
    <citation type="submission" date="2021-02" db="EMBL/GenBank/DDBJ databases">
        <title>Complete genome of Desulfoluna sp. strain ASN36.</title>
        <authorList>
            <person name="Takahashi A."/>
            <person name="Kojima H."/>
            <person name="Fukui M."/>
        </authorList>
    </citation>
    <scope>NUCLEOTIDE SEQUENCE [LARGE SCALE GENOMIC DNA]</scope>
    <source>
        <strain evidence="1 2">ASN36</strain>
    </source>
</reference>
<gene>
    <name evidence="1" type="ORF">DSLASN_15290</name>
</gene>